<feature type="transmembrane region" description="Helical" evidence="8">
    <location>
        <begin position="168"/>
        <end position="189"/>
    </location>
</feature>
<feature type="transmembrane region" description="Helical" evidence="8">
    <location>
        <begin position="331"/>
        <end position="349"/>
    </location>
</feature>
<keyword evidence="6 8" id="KW-0472">Membrane</keyword>
<feature type="transmembrane region" description="Helical" evidence="8">
    <location>
        <begin position="116"/>
        <end position="133"/>
    </location>
</feature>
<dbReference type="OrthoDB" id="9774600at2"/>
<evidence type="ECO:0000256" key="6">
    <source>
        <dbReference type="ARBA" id="ARBA00023136"/>
    </source>
</evidence>
<keyword evidence="10" id="KW-1185">Reference proteome</keyword>
<feature type="transmembrane region" description="Helical" evidence="8">
    <location>
        <begin position="196"/>
        <end position="215"/>
    </location>
</feature>
<dbReference type="Proteomes" id="UP000294257">
    <property type="component" value="Unassembled WGS sequence"/>
</dbReference>
<keyword evidence="9" id="KW-0328">Glycosyltransferase</keyword>
<accession>A0A4Q7KFP7</accession>
<comment type="caution">
    <text evidence="9">The sequence shown here is derived from an EMBL/GenBank/DDBJ whole genome shotgun (WGS) entry which is preliminary data.</text>
</comment>
<keyword evidence="3 9" id="KW-0808">Transferase</keyword>
<evidence type="ECO:0000256" key="8">
    <source>
        <dbReference type="SAM" id="Phobius"/>
    </source>
</evidence>
<keyword evidence="4 8" id="KW-0812">Transmembrane</keyword>
<feature type="transmembrane region" description="Helical" evidence="8">
    <location>
        <begin position="60"/>
        <end position="82"/>
    </location>
</feature>
<feature type="transmembrane region" description="Helical" evidence="8">
    <location>
        <begin position="145"/>
        <end position="162"/>
    </location>
</feature>
<proteinExistence type="inferred from homology"/>
<evidence type="ECO:0000313" key="9">
    <source>
        <dbReference type="EMBL" id="RZS33879.1"/>
    </source>
</evidence>
<dbReference type="RefSeq" id="WP_130347102.1">
    <property type="nucleotide sequence ID" value="NZ_SGWQ01000010.1"/>
</dbReference>
<dbReference type="EMBL" id="SGWQ01000010">
    <property type="protein sequence ID" value="RZS33879.1"/>
    <property type="molecule type" value="Genomic_DNA"/>
</dbReference>
<dbReference type="InterPro" id="IPR018584">
    <property type="entry name" value="GT87"/>
</dbReference>
<gene>
    <name evidence="9" type="ORF">EV193_11029</name>
</gene>
<dbReference type="Pfam" id="PF09594">
    <property type="entry name" value="GT87"/>
    <property type="match status" value="1"/>
</dbReference>
<comment type="subcellular location">
    <subcellularLocation>
        <location evidence="1">Cell membrane</location>
        <topology evidence="1">Multi-pass membrane protein</topology>
    </subcellularLocation>
</comment>
<dbReference type="GO" id="GO:0016758">
    <property type="term" value="F:hexosyltransferase activity"/>
    <property type="evidence" value="ECO:0007669"/>
    <property type="project" value="InterPro"/>
</dbReference>
<reference evidence="9 10" key="1">
    <citation type="submission" date="2019-02" db="EMBL/GenBank/DDBJ databases">
        <title>Genomic Encyclopedia of Type Strains, Phase IV (KMG-IV): sequencing the most valuable type-strain genomes for metagenomic binning, comparative biology and taxonomic classification.</title>
        <authorList>
            <person name="Goeker M."/>
        </authorList>
    </citation>
    <scope>NUCLEOTIDE SEQUENCE [LARGE SCALE GENOMIC DNA]</scope>
    <source>
        <strain evidence="9 10">DSM 101727</strain>
    </source>
</reference>
<keyword evidence="5 8" id="KW-1133">Transmembrane helix</keyword>
<feature type="transmembrane region" description="Helical" evidence="8">
    <location>
        <begin position="89"/>
        <end position="110"/>
    </location>
</feature>
<feature type="transmembrane region" description="Helical" evidence="8">
    <location>
        <begin position="285"/>
        <end position="302"/>
    </location>
</feature>
<dbReference type="GO" id="GO:0005886">
    <property type="term" value="C:plasma membrane"/>
    <property type="evidence" value="ECO:0007669"/>
    <property type="project" value="UniProtKB-SubCell"/>
</dbReference>
<keyword evidence="2" id="KW-1003">Cell membrane</keyword>
<feature type="transmembrane region" description="Helical" evidence="8">
    <location>
        <begin position="259"/>
        <end position="276"/>
    </location>
</feature>
<organism evidence="9 10">
    <name type="scientific">Herbihabitans rhizosphaerae</name>
    <dbReference type="NCBI Taxonomy" id="1872711"/>
    <lineage>
        <taxon>Bacteria</taxon>
        <taxon>Bacillati</taxon>
        <taxon>Actinomycetota</taxon>
        <taxon>Actinomycetes</taxon>
        <taxon>Pseudonocardiales</taxon>
        <taxon>Pseudonocardiaceae</taxon>
        <taxon>Herbihabitans</taxon>
    </lineage>
</organism>
<comment type="similarity">
    <text evidence="7">Belongs to the glycosyltransferase 87 family.</text>
</comment>
<protein>
    <submittedName>
        <fullName evidence="9">Alpha-1,2-mannosyltransferase</fullName>
    </submittedName>
</protein>
<evidence type="ECO:0000256" key="2">
    <source>
        <dbReference type="ARBA" id="ARBA00022475"/>
    </source>
</evidence>
<evidence type="ECO:0000256" key="3">
    <source>
        <dbReference type="ARBA" id="ARBA00022679"/>
    </source>
</evidence>
<evidence type="ECO:0000313" key="10">
    <source>
        <dbReference type="Proteomes" id="UP000294257"/>
    </source>
</evidence>
<evidence type="ECO:0000256" key="4">
    <source>
        <dbReference type="ARBA" id="ARBA00022692"/>
    </source>
</evidence>
<evidence type="ECO:0000256" key="7">
    <source>
        <dbReference type="ARBA" id="ARBA00024033"/>
    </source>
</evidence>
<sequence>MIARWLLPVIAAFGLVALGVLAYVEGWWTGGDTAVYRAGAIALMAGDPLYESTTLAAEPFWALLPFTYPPTATLLFVPLAALPIQIGWGVLNAISALALALVTLITLRHVPRRPEWLSPGWTSALVAVVLLAIEPSRLTFEYGQINLILLAMIVIDVLVLRGSRWSGVLIGIASAVKLTPLVFVVHFLITGRKADAVRAVGVFAGAQVLMLIISAPDTWRFWTHTVTDVGRIGPTAGPGNQSISGTLLRLSDAAAWSRPVTYLVVAVLAVPALLLVRRYHERGRPLHALLVMAFFGMVASPVSWAHHWVWVAPLLVLLLAEAFCGNRMAMWLLPVTVMVFVVQVFRVVFPLIGLDALVDDTYVEYTLAVGIVFLVAHRRASVRDPAQVG</sequence>
<dbReference type="AlphaFoldDB" id="A0A4Q7KFP7"/>
<name>A0A4Q7KFP7_9PSEU</name>
<evidence type="ECO:0000256" key="1">
    <source>
        <dbReference type="ARBA" id="ARBA00004651"/>
    </source>
</evidence>
<evidence type="ECO:0000256" key="5">
    <source>
        <dbReference type="ARBA" id="ARBA00022989"/>
    </source>
</evidence>